<dbReference type="Proteomes" id="UP000198857">
    <property type="component" value="Unassembled WGS sequence"/>
</dbReference>
<accession>A0A1I5TWG9</accession>
<keyword evidence="3" id="KW-1185">Reference proteome</keyword>
<dbReference type="EMBL" id="FOWQ01000009">
    <property type="protein sequence ID" value="SFP86947.1"/>
    <property type="molecule type" value="Genomic_DNA"/>
</dbReference>
<gene>
    <name evidence="2" type="ORF">SAMN05660464_4535</name>
</gene>
<evidence type="ECO:0000313" key="3">
    <source>
        <dbReference type="Proteomes" id="UP000198857"/>
    </source>
</evidence>
<organism evidence="2 3">
    <name type="scientific">Geodermatophilus dictyosporus</name>
    <dbReference type="NCBI Taxonomy" id="1523247"/>
    <lineage>
        <taxon>Bacteria</taxon>
        <taxon>Bacillati</taxon>
        <taxon>Actinomycetota</taxon>
        <taxon>Actinomycetes</taxon>
        <taxon>Geodermatophilales</taxon>
        <taxon>Geodermatophilaceae</taxon>
        <taxon>Geodermatophilus</taxon>
    </lineage>
</organism>
<dbReference type="STRING" id="1523247.SAMN05660464_4535"/>
<sequence length="128" mass="13137">MCGACGRAVATDAWSAVLAGRRARWEVARLVNQVLEDGAHPARVSCGPGGFTVRTATGRGVLADTASELWRVLLSLPGPALHPQAVLDRVPRTPVADAVAAAARAAGADHTAEGHTAEGHTAEGRTRS</sequence>
<feature type="region of interest" description="Disordered" evidence="1">
    <location>
        <begin position="102"/>
        <end position="128"/>
    </location>
</feature>
<evidence type="ECO:0000313" key="2">
    <source>
        <dbReference type="EMBL" id="SFP86947.1"/>
    </source>
</evidence>
<protein>
    <submittedName>
        <fullName evidence="2">Uncharacterized protein</fullName>
    </submittedName>
</protein>
<dbReference type="AlphaFoldDB" id="A0A1I5TWG9"/>
<proteinExistence type="predicted"/>
<evidence type="ECO:0000256" key="1">
    <source>
        <dbReference type="SAM" id="MobiDB-lite"/>
    </source>
</evidence>
<reference evidence="3" key="1">
    <citation type="submission" date="2016-10" db="EMBL/GenBank/DDBJ databases">
        <authorList>
            <person name="Varghese N."/>
            <person name="Submissions S."/>
        </authorList>
    </citation>
    <scope>NUCLEOTIDE SEQUENCE [LARGE SCALE GENOMIC DNA]</scope>
    <source>
        <strain evidence="3">DSM 44208</strain>
    </source>
</reference>
<feature type="compositionally biased region" description="Basic and acidic residues" evidence="1">
    <location>
        <begin position="110"/>
        <end position="128"/>
    </location>
</feature>
<name>A0A1I5TWG9_9ACTN</name>